<dbReference type="Gene3D" id="1.20.58.1480">
    <property type="match status" value="1"/>
</dbReference>
<dbReference type="PROSITE" id="PS01046">
    <property type="entry name" value="LON_SER"/>
    <property type="match status" value="1"/>
</dbReference>
<name>A0A1F2PIH4_9FIRM</name>
<dbReference type="Proteomes" id="UP001163550">
    <property type="component" value="Chromosome"/>
</dbReference>
<dbReference type="GO" id="GO:0043565">
    <property type="term" value="F:sequence-specific DNA binding"/>
    <property type="evidence" value="ECO:0007669"/>
    <property type="project" value="UniProtKB-UniRule"/>
</dbReference>
<dbReference type="NCBIfam" id="TIGR00763">
    <property type="entry name" value="lon"/>
    <property type="match status" value="1"/>
</dbReference>
<dbReference type="Gene3D" id="2.30.130.40">
    <property type="entry name" value="LON domain-like"/>
    <property type="match status" value="1"/>
</dbReference>
<dbReference type="RefSeq" id="WP_084633609.1">
    <property type="nucleotide sequence ID" value="NZ_CABIIK010000056.1"/>
</dbReference>
<dbReference type="InterPro" id="IPR027543">
    <property type="entry name" value="Lon_bac"/>
</dbReference>
<dbReference type="InterPro" id="IPR003959">
    <property type="entry name" value="ATPase_AAA_core"/>
</dbReference>
<dbReference type="Pfam" id="PF22667">
    <property type="entry name" value="Lon_lid"/>
    <property type="match status" value="1"/>
</dbReference>
<sequence length="794" mass="90030">MSIEKKEIPEEKTDHLGMTEPELFVQEKETLPLIPLRGMSVFPGMVVHFDVGREKSVKALEAAMERDQMAFLVTQKEVIKEDINPDDFYNIGCRVKVKQLLKMPDNLVRVLVEVQERREIVEFESLNPYFLVTTKPVRSVYYDTKENRTLIRMIRESFANYMNVTRKVATDLILAMDSLDDPDQLIDIIGANLFLDLEDSQRLIQETDVNKRLVLTYEILVEEVEMIKIEHNIDEKVRSEMYKHQREYYLREQIKVIQNELGEGDVQNELETYRERLAALEVPDEVKDKVLGELNRLNKVPQGSSEAGLIQTYVEWILDLPWNTLTEETVDVSIARKILDEDHYALKKVKERILEYISVLQLSKSLKSPIICLVGPPGVGKTSIAKSIARALNRKYVRMSLGGMRDEAEIRGHRRTYVGAIPGRILYNMKKCGTRNPLFLLDEIDKLGQDFNGDPASALLEVLDPEQNNTFTDHYLELPFDLSQVLFLTTANSLSTIPRPLLDRMEIIEVNGYVESEKVEIAQRYLIPKQLEIHGLKKSTCKFSEAVIKNTIEYYTRESGVRELERKIAQICRVAAKEIVEHKKKSISITQKNLEKFLGKHRYSFDTVGDKKEVGLVNGLAWTPVGGDTLQIEVIVVDGTGKIEITGQLGDVMKESVKAGISYIRSQAKVLEIESDFYSKKDIHLHVPEGAVPKDGPSAGIAVTTALISSLTNIPVPQNLAMTGEITLSGRVLPIGGLREKLTAAHRAGIKEIILPKENEKDLEDVPNVVLEALHIQSVSKMSEVTKIVFKDLQ</sequence>
<dbReference type="PANTHER" id="PTHR10046">
    <property type="entry name" value="ATP DEPENDENT LON PROTEASE FAMILY MEMBER"/>
    <property type="match status" value="1"/>
</dbReference>
<dbReference type="InterPro" id="IPR054594">
    <property type="entry name" value="Lon_lid"/>
</dbReference>
<evidence type="ECO:0000313" key="21">
    <source>
        <dbReference type="Proteomes" id="UP000322619"/>
    </source>
</evidence>
<dbReference type="SUPFAM" id="SSF52540">
    <property type="entry name" value="P-loop containing nucleoside triphosphate hydrolases"/>
    <property type="match status" value="1"/>
</dbReference>
<feature type="binding site" evidence="9 12">
    <location>
        <begin position="375"/>
        <end position="382"/>
    </location>
    <ligand>
        <name>ATP</name>
        <dbReference type="ChEBI" id="CHEBI:30616"/>
    </ligand>
</feature>
<dbReference type="SUPFAM" id="SSF54211">
    <property type="entry name" value="Ribosomal protein S5 domain 2-like"/>
    <property type="match status" value="1"/>
</dbReference>
<comment type="catalytic activity">
    <reaction evidence="9 10 13">
        <text>Hydrolysis of proteins in presence of ATP.</text>
        <dbReference type="EC" id="3.4.21.53"/>
    </reaction>
</comment>
<dbReference type="Gene3D" id="1.20.5.5270">
    <property type="match status" value="1"/>
</dbReference>
<evidence type="ECO:0000256" key="10">
    <source>
        <dbReference type="PIRNR" id="PIRNR001174"/>
    </source>
</evidence>
<comment type="function">
    <text evidence="9">ATP-dependent serine protease that mediates the selective degradation of mutant and abnormal proteins as well as certain short-lived regulatory proteins. Required for cellular homeostasis and for survival from DNA damage and developmental changes induced by stress. Degrades polypeptides processively to yield small peptide fragments that are 5 to 10 amino acids long. Binds to DNA in a double-stranded, site-specific manner.</text>
</comment>
<dbReference type="GO" id="GO:0005524">
    <property type="term" value="F:ATP binding"/>
    <property type="evidence" value="ECO:0007669"/>
    <property type="project" value="UniProtKB-UniRule"/>
</dbReference>
<feature type="active site" evidence="9 11">
    <location>
        <position position="698"/>
    </location>
</feature>
<dbReference type="CDD" id="cd19500">
    <property type="entry name" value="RecA-like_Lon"/>
    <property type="match status" value="1"/>
</dbReference>
<keyword evidence="3 9" id="KW-0645">Protease</keyword>
<dbReference type="SUPFAM" id="SSF88697">
    <property type="entry name" value="PUA domain-like"/>
    <property type="match status" value="1"/>
</dbReference>
<evidence type="ECO:0000256" key="11">
    <source>
        <dbReference type="PIRSR" id="PIRSR001174-1"/>
    </source>
</evidence>
<dbReference type="SMART" id="SM00382">
    <property type="entry name" value="AAA"/>
    <property type="match status" value="1"/>
</dbReference>
<evidence type="ECO:0000256" key="4">
    <source>
        <dbReference type="ARBA" id="ARBA00022741"/>
    </source>
</evidence>
<dbReference type="GO" id="GO:0004176">
    <property type="term" value="F:ATP-dependent peptidase activity"/>
    <property type="evidence" value="ECO:0007669"/>
    <property type="project" value="UniProtKB-UniRule"/>
</dbReference>
<dbReference type="InterPro" id="IPR003593">
    <property type="entry name" value="AAA+_ATPase"/>
</dbReference>
<dbReference type="OrthoDB" id="9803599at2"/>
<dbReference type="InterPro" id="IPR020568">
    <property type="entry name" value="Ribosomal_Su5_D2-typ_SF"/>
</dbReference>
<dbReference type="PROSITE" id="PS51787">
    <property type="entry name" value="LON_N"/>
    <property type="match status" value="1"/>
</dbReference>
<evidence type="ECO:0000259" key="16">
    <source>
        <dbReference type="PROSITE" id="PS51787"/>
    </source>
</evidence>
<evidence type="ECO:0000256" key="9">
    <source>
        <dbReference type="HAMAP-Rule" id="MF_01973"/>
    </source>
</evidence>
<dbReference type="FunFam" id="3.40.50.300:FF:000382">
    <property type="entry name" value="Lon protease homolog 2, peroxisomal"/>
    <property type="match status" value="1"/>
</dbReference>
<comment type="subunit">
    <text evidence="9 10">Homohexamer. Organized in a ring with a central cavity.</text>
</comment>
<comment type="similarity">
    <text evidence="9 10 13 14">Belongs to the peptidase S16 family.</text>
</comment>
<evidence type="ECO:0000256" key="8">
    <source>
        <dbReference type="ARBA" id="ARBA00023016"/>
    </source>
</evidence>
<keyword evidence="22" id="KW-1185">Reference proteome</keyword>
<dbReference type="Gene3D" id="3.40.50.300">
    <property type="entry name" value="P-loop containing nucleotide triphosphate hydrolases"/>
    <property type="match status" value="1"/>
</dbReference>
<dbReference type="GO" id="GO:0016887">
    <property type="term" value="F:ATP hydrolysis activity"/>
    <property type="evidence" value="ECO:0007669"/>
    <property type="project" value="UniProtKB-UniRule"/>
</dbReference>
<proteinExistence type="evidence at transcript level"/>
<reference evidence="17 20" key="1">
    <citation type="submission" date="2015-09" db="EMBL/GenBank/DDBJ databases">
        <title>Genome sequence of Acetobacterium wieringae DSM 1911.</title>
        <authorList>
            <person name="Poehlein A."/>
            <person name="Bengelsdorf F.R."/>
            <person name="Schiel-Bengelsdorf B."/>
            <person name="Duerre P."/>
            <person name="Daniel R."/>
        </authorList>
    </citation>
    <scope>NUCLEOTIDE SEQUENCE [LARGE SCALE GENOMIC DNA]</scope>
    <source>
        <strain evidence="17 20">DSM 1911</strain>
    </source>
</reference>
<dbReference type="Proteomes" id="UP000176244">
    <property type="component" value="Unassembled WGS sequence"/>
</dbReference>
<comment type="induction">
    <text evidence="9">By heat shock.</text>
</comment>
<dbReference type="InterPro" id="IPR008269">
    <property type="entry name" value="Lon_proteolytic"/>
</dbReference>
<dbReference type="InterPro" id="IPR003111">
    <property type="entry name" value="Lon_prtase_N"/>
</dbReference>
<dbReference type="InterPro" id="IPR027065">
    <property type="entry name" value="Lon_Prtase"/>
</dbReference>
<keyword evidence="8 9" id="KW-0346">Stress response</keyword>
<dbReference type="Pfam" id="PF05362">
    <property type="entry name" value="Lon_C"/>
    <property type="match status" value="1"/>
</dbReference>
<evidence type="ECO:0000313" key="20">
    <source>
        <dbReference type="Proteomes" id="UP000176244"/>
    </source>
</evidence>
<dbReference type="InterPro" id="IPR014721">
    <property type="entry name" value="Ribsml_uS5_D2-typ_fold_subgr"/>
</dbReference>
<dbReference type="Pfam" id="PF02190">
    <property type="entry name" value="LON_substr_bdg"/>
    <property type="match status" value="1"/>
</dbReference>
<dbReference type="Gene3D" id="3.30.230.10">
    <property type="match status" value="1"/>
</dbReference>
<evidence type="ECO:0000256" key="6">
    <source>
        <dbReference type="ARBA" id="ARBA00022825"/>
    </source>
</evidence>
<keyword evidence="7 9" id="KW-0067">ATP-binding</keyword>
<dbReference type="Gene3D" id="1.10.8.60">
    <property type="match status" value="1"/>
</dbReference>
<dbReference type="EMBL" id="LKEU01000029">
    <property type="protein sequence ID" value="OFV70672.1"/>
    <property type="molecule type" value="Genomic_DNA"/>
</dbReference>
<accession>A0A1F2PIH4</accession>
<evidence type="ECO:0000313" key="17">
    <source>
        <dbReference type="EMBL" id="OFV70672.1"/>
    </source>
</evidence>
<dbReference type="InterPro" id="IPR008268">
    <property type="entry name" value="Peptidase_S16_AS"/>
</dbReference>
<dbReference type="EC" id="3.4.21.53" evidence="9 10"/>
<protein>
    <recommendedName>
        <fullName evidence="9 10">Lon protease</fullName>
        <ecNumber evidence="9 10">3.4.21.53</ecNumber>
    </recommendedName>
    <alternativeName>
        <fullName evidence="9">ATP-dependent protease La</fullName>
    </alternativeName>
</protein>
<dbReference type="Pfam" id="PF00004">
    <property type="entry name" value="AAA"/>
    <property type="match status" value="1"/>
</dbReference>
<evidence type="ECO:0000313" key="19">
    <source>
        <dbReference type="EMBL" id="UYO61419.1"/>
    </source>
</evidence>
<evidence type="ECO:0000256" key="5">
    <source>
        <dbReference type="ARBA" id="ARBA00022801"/>
    </source>
</evidence>
<feature type="domain" description="Lon N-terminal" evidence="16">
    <location>
        <begin position="31"/>
        <end position="224"/>
    </location>
</feature>
<dbReference type="InterPro" id="IPR027417">
    <property type="entry name" value="P-loop_NTPase"/>
</dbReference>
<feature type="domain" description="Lon proteolytic" evidence="15">
    <location>
        <begin position="611"/>
        <end position="792"/>
    </location>
</feature>
<dbReference type="GO" id="GO:0006515">
    <property type="term" value="P:protein quality control for misfolded or incompletely synthesized proteins"/>
    <property type="evidence" value="ECO:0007669"/>
    <property type="project" value="UniProtKB-UniRule"/>
</dbReference>
<keyword evidence="6 9" id="KW-0720">Serine protease</keyword>
<dbReference type="InterPro" id="IPR046336">
    <property type="entry name" value="Lon_prtase_N_sf"/>
</dbReference>
<dbReference type="InterPro" id="IPR004815">
    <property type="entry name" value="Lon_bac/euk-typ"/>
</dbReference>
<dbReference type="STRING" id="52694.ACWI_18840"/>
<dbReference type="Proteomes" id="UP000322619">
    <property type="component" value="Unassembled WGS sequence"/>
</dbReference>
<keyword evidence="5 9" id="KW-0378">Hydrolase</keyword>
<dbReference type="SMART" id="SM00464">
    <property type="entry name" value="LON"/>
    <property type="match status" value="1"/>
</dbReference>
<dbReference type="GO" id="GO:0005737">
    <property type="term" value="C:cytoplasm"/>
    <property type="evidence" value="ECO:0007669"/>
    <property type="project" value="UniProtKB-SubCell"/>
</dbReference>
<dbReference type="PROSITE" id="PS51786">
    <property type="entry name" value="LON_PROTEOLYTIC"/>
    <property type="match status" value="1"/>
</dbReference>
<evidence type="ECO:0000313" key="18">
    <source>
        <dbReference type="EMBL" id="TYC88333.1"/>
    </source>
</evidence>
<evidence type="ECO:0000313" key="22">
    <source>
        <dbReference type="Proteomes" id="UP001163550"/>
    </source>
</evidence>
<evidence type="ECO:0000256" key="7">
    <source>
        <dbReference type="ARBA" id="ARBA00022840"/>
    </source>
</evidence>
<dbReference type="AlphaFoldDB" id="A0A1F2PIH4"/>
<dbReference type="EMBL" id="CP087994">
    <property type="protein sequence ID" value="UYO61419.1"/>
    <property type="molecule type" value="Genomic_DNA"/>
</dbReference>
<dbReference type="EMBL" id="VSLA01000002">
    <property type="protein sequence ID" value="TYC88333.1"/>
    <property type="molecule type" value="Genomic_DNA"/>
</dbReference>
<organism evidence="17 20">
    <name type="scientific">Acetobacterium wieringae</name>
    <dbReference type="NCBI Taxonomy" id="52694"/>
    <lineage>
        <taxon>Bacteria</taxon>
        <taxon>Bacillati</taxon>
        <taxon>Bacillota</taxon>
        <taxon>Clostridia</taxon>
        <taxon>Eubacteriales</taxon>
        <taxon>Eubacteriaceae</taxon>
        <taxon>Acetobacterium</taxon>
    </lineage>
</organism>
<keyword evidence="2 9" id="KW-0963">Cytoplasm</keyword>
<evidence type="ECO:0000256" key="3">
    <source>
        <dbReference type="ARBA" id="ARBA00022670"/>
    </source>
</evidence>
<dbReference type="PRINTS" id="PR00830">
    <property type="entry name" value="ENDOLAPTASE"/>
</dbReference>
<comment type="subcellular location">
    <subcellularLocation>
        <location evidence="1 9 10">Cytoplasm</location>
    </subcellularLocation>
</comment>
<evidence type="ECO:0000256" key="12">
    <source>
        <dbReference type="PIRSR" id="PIRSR001174-2"/>
    </source>
</evidence>
<reference evidence="19" key="3">
    <citation type="submission" date="2021-11" db="EMBL/GenBank/DDBJ databases">
        <title>Isoprene-degrading acetogen.</title>
        <authorList>
            <person name="Yang Y."/>
            <person name="Jin H."/>
            <person name="Yan J."/>
        </authorList>
    </citation>
    <scope>NUCLEOTIDE SEQUENCE</scope>
    <source>
        <strain evidence="19">Berkeley</strain>
    </source>
</reference>
<evidence type="ECO:0000256" key="2">
    <source>
        <dbReference type="ARBA" id="ARBA00022490"/>
    </source>
</evidence>
<gene>
    <name evidence="17" type="primary">lon1_2</name>
    <name evidence="9 18" type="synonym">lon</name>
    <name evidence="17" type="ORF">ACWI_18840</name>
    <name evidence="18" type="ORF">FXB42_01585</name>
    <name evidence="19" type="ORF">LNN31_11560</name>
</gene>
<dbReference type="GO" id="GO:0004252">
    <property type="term" value="F:serine-type endopeptidase activity"/>
    <property type="evidence" value="ECO:0007669"/>
    <property type="project" value="UniProtKB-UniRule"/>
</dbReference>
<dbReference type="PIRSF" id="PIRSF001174">
    <property type="entry name" value="Lon_proteas"/>
    <property type="match status" value="1"/>
</dbReference>
<dbReference type="InterPro" id="IPR015947">
    <property type="entry name" value="PUA-like_sf"/>
</dbReference>
<evidence type="ECO:0000256" key="1">
    <source>
        <dbReference type="ARBA" id="ARBA00004496"/>
    </source>
</evidence>
<dbReference type="GO" id="GO:0034605">
    <property type="term" value="P:cellular response to heat"/>
    <property type="evidence" value="ECO:0007669"/>
    <property type="project" value="UniProtKB-UniRule"/>
</dbReference>
<evidence type="ECO:0000256" key="14">
    <source>
        <dbReference type="RuleBase" id="RU000591"/>
    </source>
</evidence>
<reference evidence="18 21" key="2">
    <citation type="submission" date="2019-08" db="EMBL/GenBank/DDBJ databases">
        <title>Isolation and enrichment of carboxydotrophic bacteria from anaerobic sludge for the production of bio-based chemicals from syngas.</title>
        <authorList>
            <person name="Antares A.L."/>
            <person name="Moreira J."/>
            <person name="Diender M."/>
            <person name="Parshina S.N."/>
            <person name="Stams A.J.M."/>
            <person name="Alves M."/>
            <person name="Alves J.I."/>
            <person name="Sousa D.Z."/>
        </authorList>
    </citation>
    <scope>NUCLEOTIDE SEQUENCE [LARGE SCALE GENOMIC DNA]</scope>
    <source>
        <strain evidence="18 21">JM</strain>
    </source>
</reference>
<dbReference type="HAMAP" id="MF_01973">
    <property type="entry name" value="lon_bact"/>
    <property type="match status" value="1"/>
</dbReference>
<evidence type="ECO:0000256" key="13">
    <source>
        <dbReference type="PROSITE-ProRule" id="PRU01122"/>
    </source>
</evidence>
<keyword evidence="4 9" id="KW-0547">Nucleotide-binding</keyword>
<evidence type="ECO:0000259" key="15">
    <source>
        <dbReference type="PROSITE" id="PS51786"/>
    </source>
</evidence>
<feature type="active site" evidence="9 11">
    <location>
        <position position="741"/>
    </location>
</feature>